<feature type="compositionally biased region" description="Low complexity" evidence="5">
    <location>
        <begin position="514"/>
        <end position="547"/>
    </location>
</feature>
<dbReference type="GO" id="GO:0006355">
    <property type="term" value="P:regulation of DNA-templated transcription"/>
    <property type="evidence" value="ECO:0007669"/>
    <property type="project" value="InterPro"/>
</dbReference>
<comment type="subcellular location">
    <subcellularLocation>
        <location evidence="1">Nucleus</location>
    </subcellularLocation>
</comment>
<protein>
    <recommendedName>
        <fullName evidence="6">K Homology domain-containing protein</fullName>
    </recommendedName>
</protein>
<sequence>MSQVCSEFSSGKTSELLRRLIMLIPENPAKRANMQGMGMEAGMVPFGLMGGGGPNDQVSDIIQVPDNSVGLVIGRGGSEIQNIQTQSGARVQMAQESDPGTGVRNCTIQGSRLSVDRARQLIQNVIDRANQRQMQGGQGGGNQSMGGGMMGGAGDGRSVTYDYMIPAAKCGLVIGKQGETIKLLQEQSGAKMQMIQDTQEVTGQPKPLRIQGDPDKVELGKRLITELLAREEGAGMNAGSGGGHRFHHEGGGGGGGQGGPTAKGEVVVPRASVGMIIGKGGEMIKRLAQETGTKIQFKPDEDQSSADRTAIIMGTREQIYKATELITELVHKSLSGGGTGGGNSGGGPMHNTGNQQEVFYMHVPANKTGLVIGKGGETIKQINSESGAYCELSREPPPNAQEKVFIIKGTPYQIHHAQHIIRIKVGDIAPGTPVPFFAGPGGPMANASFGAAPAQFNGGYGAQQVPQWNAGYGHQPDTGNGWAQQPAAAPAQPYYGAQPAAAAQPQATFAPHQYQTPAAQQYAAQPQPAQAAQPAQPAAAATQQAAPSINPQTGQPDYSAQWAEYYRSMGMHDQAAVIEAQMKQQRGATATAQPAQATYPQAAGTQPGAAPAQAQQPYAAYTQPGQPVAQQYNNGAGPSVDVYEIGDDLKRISRIRVFEKGGNDIYGMEGTLDGVFVFGERCIALIGDAQISQSQELPIQFIKCTGDFVTALRPFDNGQVAILYGSNNVLLANYSTKSGGLEFTANKEIHCNHQGGISCGLISGTSWTDCCCIVGTALGEILAWHPAFGPEIRTRMSKHHGMIFKLFQSDHFLYSISDDRSLRVWPKIGISAENGNVKLSEIPQEIDSVKDVMVHQTRPWALFAVPVSPLEDLIYTGSMDGLLYTFQMKQKKDGDSGSGQTKWDLQLSSSRQMGQGEIRAITRVDKFLLIGSKYGSLLQICAVPDERQMSKPQFGSPNCLSYAYMGDFQYLHLDDKKILMYGTQVVCEGYEFKGLKSSSRSNANGGRVAVAWSGRHYAIVSNQCRLKAPLDVKLFESEPEEGYYVRDALVAGDYVLIVTIGNMLFLHRADGQLSAKIETTKVVKKSGKFVPYTSFHVFDDYAESEEGISQCLLCVGTREGGLFTALVPMQNQEGVIHEFLESSARLQRKLCREPICDMATWLDCGDKKLLALLHETRKFITIIDFPNNEVLSPDRSWHWQIPICFSSDGPFPALFLNNPLTPPGKLKSPEFVCGFSSNKFCAVNITSSEIVWSLDRSTIDKMWSFEIVKTKDCKLMGKYRFLQNEELHEISSQLQAITVKEQSIHTRHIFAAEELHTSSDPKRPSSTIFLSVSIDNSFAISRYDSESQDLQVCHRESGGEPELLTLHVVLDADSSFSPSHFVFVGRGKSTVELWSIDSTDKQLLSDQPISRCAIYPPSPVSNRLEVIQTGSFKTVAISSIMVS</sequence>
<dbReference type="Gene3D" id="3.30.1370.10">
    <property type="entry name" value="K Homology domain, type 1"/>
    <property type="match status" value="4"/>
</dbReference>
<dbReference type="GO" id="GO:0005634">
    <property type="term" value="C:nucleus"/>
    <property type="evidence" value="ECO:0007669"/>
    <property type="project" value="UniProtKB-SubCell"/>
</dbReference>
<dbReference type="SUPFAM" id="SSF54791">
    <property type="entry name" value="Eukaryotic type KH-domain (KH-domain type I)"/>
    <property type="match status" value="4"/>
</dbReference>
<keyword evidence="4" id="KW-0694">RNA-binding</keyword>
<organism evidence="7 8">
    <name type="scientific">Diploscapter pachys</name>
    <dbReference type="NCBI Taxonomy" id="2018661"/>
    <lineage>
        <taxon>Eukaryota</taxon>
        <taxon>Metazoa</taxon>
        <taxon>Ecdysozoa</taxon>
        <taxon>Nematoda</taxon>
        <taxon>Chromadorea</taxon>
        <taxon>Rhabditida</taxon>
        <taxon>Rhabditina</taxon>
        <taxon>Rhabditomorpha</taxon>
        <taxon>Rhabditoidea</taxon>
        <taxon>Rhabditidae</taxon>
        <taxon>Diploscapter</taxon>
    </lineage>
</organism>
<evidence type="ECO:0000256" key="4">
    <source>
        <dbReference type="PROSITE-ProRule" id="PRU00117"/>
    </source>
</evidence>
<dbReference type="Gene3D" id="2.130.10.10">
    <property type="entry name" value="YVTN repeat-like/Quinoprotein amine dehydrogenase"/>
    <property type="match status" value="1"/>
</dbReference>
<feature type="region of interest" description="Disordered" evidence="5">
    <location>
        <begin position="588"/>
        <end position="615"/>
    </location>
</feature>
<evidence type="ECO:0000259" key="6">
    <source>
        <dbReference type="SMART" id="SM00322"/>
    </source>
</evidence>
<dbReference type="InterPro" id="IPR036322">
    <property type="entry name" value="WD40_repeat_dom_sf"/>
</dbReference>
<feature type="compositionally biased region" description="Gly residues" evidence="5">
    <location>
        <begin position="251"/>
        <end position="261"/>
    </location>
</feature>
<feature type="region of interest" description="Disordered" evidence="5">
    <location>
        <begin position="237"/>
        <end position="264"/>
    </location>
</feature>
<dbReference type="Pfam" id="PF00013">
    <property type="entry name" value="KH_1"/>
    <property type="match status" value="4"/>
</dbReference>
<dbReference type="CDD" id="cd22397">
    <property type="entry name" value="KH-I_FUBP_rpt2"/>
    <property type="match status" value="1"/>
</dbReference>
<feature type="domain" description="K Homology" evidence="6">
    <location>
        <begin position="355"/>
        <end position="426"/>
    </location>
</feature>
<comment type="caution">
    <text evidence="7">The sequence shown here is derived from an EMBL/GenBank/DDBJ whole genome shotgun (WGS) entry which is preliminary data.</text>
</comment>
<dbReference type="SMART" id="SM00322">
    <property type="entry name" value="KH"/>
    <property type="match status" value="4"/>
</dbReference>
<keyword evidence="3" id="KW-0539">Nucleus</keyword>
<dbReference type="CDD" id="cd22399">
    <property type="entry name" value="KH-I_FUBP_rpt4"/>
    <property type="match status" value="1"/>
</dbReference>
<reference evidence="7 8" key="1">
    <citation type="journal article" date="2017" name="Curr. Biol.">
        <title>Genome architecture and evolution of a unichromosomal asexual nematode.</title>
        <authorList>
            <person name="Fradin H."/>
            <person name="Zegar C."/>
            <person name="Gutwein M."/>
            <person name="Lucas J."/>
            <person name="Kovtun M."/>
            <person name="Corcoran D."/>
            <person name="Baugh L.R."/>
            <person name="Kiontke K."/>
            <person name="Gunsalus K."/>
            <person name="Fitch D.H."/>
            <person name="Piano F."/>
        </authorList>
    </citation>
    <scope>NUCLEOTIDE SEQUENCE [LARGE SCALE GENOMIC DNA]</scope>
    <source>
        <strain evidence="7">PF1309</strain>
    </source>
</reference>
<accession>A0A2A2J5D3</accession>
<dbReference type="Proteomes" id="UP000218231">
    <property type="component" value="Unassembled WGS sequence"/>
</dbReference>
<dbReference type="EMBL" id="LIAE01010673">
    <property type="protein sequence ID" value="PAV56897.1"/>
    <property type="molecule type" value="Genomic_DNA"/>
</dbReference>
<dbReference type="InterPro" id="IPR004087">
    <property type="entry name" value="KH_dom"/>
</dbReference>
<dbReference type="Pfam" id="PF09005">
    <property type="entry name" value="FUBP_C"/>
    <property type="match status" value="1"/>
</dbReference>
<evidence type="ECO:0000256" key="1">
    <source>
        <dbReference type="ARBA" id="ARBA00004123"/>
    </source>
</evidence>
<dbReference type="SUPFAM" id="SSF50978">
    <property type="entry name" value="WD40 repeat-like"/>
    <property type="match status" value="1"/>
</dbReference>
<evidence type="ECO:0000313" key="8">
    <source>
        <dbReference type="Proteomes" id="UP000218231"/>
    </source>
</evidence>
<keyword evidence="2" id="KW-0677">Repeat</keyword>
<feature type="domain" description="K Homology" evidence="6">
    <location>
        <begin position="260"/>
        <end position="331"/>
    </location>
</feature>
<gene>
    <name evidence="7" type="ORF">WR25_20691</name>
</gene>
<evidence type="ECO:0000256" key="3">
    <source>
        <dbReference type="ARBA" id="ARBA00023242"/>
    </source>
</evidence>
<evidence type="ECO:0000313" key="7">
    <source>
        <dbReference type="EMBL" id="PAV56897.1"/>
    </source>
</evidence>
<dbReference type="InterPro" id="IPR015096">
    <property type="entry name" value="FUBP_C"/>
</dbReference>
<dbReference type="PROSITE" id="PS50084">
    <property type="entry name" value="KH_TYPE_1"/>
    <property type="match status" value="4"/>
</dbReference>
<dbReference type="GO" id="GO:0003723">
    <property type="term" value="F:RNA binding"/>
    <property type="evidence" value="ECO:0007669"/>
    <property type="project" value="UniProtKB-UniRule"/>
</dbReference>
<dbReference type="STRING" id="2018661.A0A2A2J5D3"/>
<name>A0A2A2J5D3_9BILA</name>
<dbReference type="CDD" id="cd22398">
    <property type="entry name" value="KH-I_FUBP_rpt3"/>
    <property type="match status" value="1"/>
</dbReference>
<evidence type="ECO:0000256" key="5">
    <source>
        <dbReference type="SAM" id="MobiDB-lite"/>
    </source>
</evidence>
<feature type="region of interest" description="Disordered" evidence="5">
    <location>
        <begin position="467"/>
        <end position="491"/>
    </location>
</feature>
<dbReference type="PANTHER" id="PTHR10288">
    <property type="entry name" value="KH DOMAIN CONTAINING RNA BINDING PROTEIN"/>
    <property type="match status" value="1"/>
</dbReference>
<feature type="region of interest" description="Disordered" evidence="5">
    <location>
        <begin position="514"/>
        <end position="556"/>
    </location>
</feature>
<dbReference type="InterPro" id="IPR004088">
    <property type="entry name" value="KH_dom_type_1"/>
</dbReference>
<feature type="domain" description="K Homology" evidence="6">
    <location>
        <begin position="157"/>
        <end position="229"/>
    </location>
</feature>
<evidence type="ECO:0000256" key="2">
    <source>
        <dbReference type="ARBA" id="ARBA00022737"/>
    </source>
</evidence>
<feature type="domain" description="K Homology" evidence="6">
    <location>
        <begin position="56"/>
        <end position="127"/>
    </location>
</feature>
<dbReference type="InterPro" id="IPR015943">
    <property type="entry name" value="WD40/YVTN_repeat-like_dom_sf"/>
</dbReference>
<dbReference type="InterPro" id="IPR036612">
    <property type="entry name" value="KH_dom_type_1_sf"/>
</dbReference>
<dbReference type="OrthoDB" id="5204190at2759"/>
<keyword evidence="8" id="KW-1185">Reference proteome</keyword>
<proteinExistence type="predicted"/>